<keyword evidence="2" id="KW-0378">Hydrolase</keyword>
<name>A0A8S1IM98_9CHLO</name>
<feature type="binding site" evidence="5">
    <location>
        <position position="124"/>
    </location>
    <ligand>
        <name>substrate</name>
    </ligand>
</feature>
<evidence type="ECO:0000256" key="4">
    <source>
        <dbReference type="PIRSR" id="PIRSR601310-3"/>
    </source>
</evidence>
<evidence type="ECO:0000313" key="9">
    <source>
        <dbReference type="EMBL" id="CAD7696194.1"/>
    </source>
</evidence>
<dbReference type="AlphaFoldDB" id="A0A8S1IM98"/>
<reference evidence="9" key="1">
    <citation type="submission" date="2020-12" db="EMBL/GenBank/DDBJ databases">
        <authorList>
            <person name="Iha C."/>
        </authorList>
    </citation>
    <scope>NUCLEOTIDE SEQUENCE</scope>
</reference>
<dbReference type="InterPro" id="IPR039383">
    <property type="entry name" value="FHIT"/>
</dbReference>
<feature type="binding site" evidence="5">
    <location>
        <begin position="130"/>
        <end position="133"/>
    </location>
    <ligand>
        <name>substrate</name>
    </ligand>
</feature>
<dbReference type="EMBL" id="CAJHUC010000444">
    <property type="protein sequence ID" value="CAD7696194.1"/>
    <property type="molecule type" value="Genomic_DNA"/>
</dbReference>
<sequence length="200" mass="22689">MLCTRPVTRALARGQRGAECYGRGLLLPAGLRRSTGMSDDSQQFKFGQWPIDRSQVFLTTDLSYAFVNLKPVVPGHVLISPKRVAKRFGDLTQDEVSDLWQLAQKVGRGIESHHQASSLTFAIQDGPVAGQTVEHVHIHCMPRKEGDFEKNDKIYDEIEKQSEEYKKAAESNFDLDKERKDRTDEEMAAEAAEYRQLFQC</sequence>
<evidence type="ECO:0000256" key="2">
    <source>
        <dbReference type="ARBA" id="ARBA00022801"/>
    </source>
</evidence>
<dbReference type="Proteomes" id="UP000708148">
    <property type="component" value="Unassembled WGS sequence"/>
</dbReference>
<dbReference type="FunFam" id="3.30.428.10:FF:000011">
    <property type="entry name" value="Fragile histidine triad"/>
    <property type="match status" value="1"/>
</dbReference>
<feature type="active site" description="Tele-AMP-histidine intermediate" evidence="3">
    <location>
        <position position="137"/>
    </location>
</feature>
<dbReference type="CDD" id="cd01275">
    <property type="entry name" value="FHIT"/>
    <property type="match status" value="1"/>
</dbReference>
<feature type="binding site" evidence="5">
    <location>
        <position position="68"/>
    </location>
    <ligand>
        <name>substrate</name>
    </ligand>
</feature>
<evidence type="ECO:0000256" key="1">
    <source>
        <dbReference type="ARBA" id="ARBA00022741"/>
    </source>
</evidence>
<evidence type="ECO:0000313" key="10">
    <source>
        <dbReference type="Proteomes" id="UP000708148"/>
    </source>
</evidence>
<feature type="domain" description="HIT" evidence="8">
    <location>
        <begin position="42"/>
        <end position="150"/>
    </location>
</feature>
<dbReference type="InterPro" id="IPR051884">
    <property type="entry name" value="Bis(5'-adenosyl)-TPase_reg"/>
</dbReference>
<dbReference type="InterPro" id="IPR011146">
    <property type="entry name" value="HIT-like"/>
</dbReference>
<dbReference type="InterPro" id="IPR001310">
    <property type="entry name" value="Histidine_triad_HIT"/>
</dbReference>
<dbReference type="GO" id="GO:0000166">
    <property type="term" value="F:nucleotide binding"/>
    <property type="evidence" value="ECO:0007669"/>
    <property type="project" value="UniProtKB-KW"/>
</dbReference>
<comment type="caution">
    <text evidence="9">The sequence shown here is derived from an EMBL/GenBank/DDBJ whole genome shotgun (WGS) entry which is preliminary data.</text>
</comment>
<feature type="site" description="Important for induction of apoptosis" evidence="6">
    <location>
        <position position="155"/>
    </location>
</feature>
<proteinExistence type="predicted"/>
<keyword evidence="10" id="KW-1185">Reference proteome</keyword>
<dbReference type="PANTHER" id="PTHR46243">
    <property type="entry name" value="BIS(5'-ADENOSYL)-TRIPHOSPHATASE"/>
    <property type="match status" value="1"/>
</dbReference>
<feature type="binding site" evidence="5">
    <location>
        <position position="139"/>
    </location>
    <ligand>
        <name>substrate</name>
    </ligand>
</feature>
<protein>
    <recommendedName>
        <fullName evidence="8">HIT domain-containing protein</fullName>
    </recommendedName>
</protein>
<keyword evidence="1" id="KW-0547">Nucleotide-binding</keyword>
<evidence type="ECO:0000256" key="3">
    <source>
        <dbReference type="PIRSR" id="PIRSR601310-1"/>
    </source>
</evidence>
<dbReference type="PRINTS" id="PR00332">
    <property type="entry name" value="HISTRIAD"/>
</dbReference>
<dbReference type="GO" id="GO:0047627">
    <property type="term" value="F:adenylylsulfatase activity"/>
    <property type="evidence" value="ECO:0007669"/>
    <property type="project" value="UniProtKB-ARBA"/>
</dbReference>
<feature type="short sequence motif" description="Histidine triad motif" evidence="4 7">
    <location>
        <begin position="135"/>
        <end position="139"/>
    </location>
</feature>
<dbReference type="PANTHER" id="PTHR46243:SF1">
    <property type="entry name" value="BIS(5'-ADENOSYL)-TRIPHOSPHATASE"/>
    <property type="match status" value="1"/>
</dbReference>
<dbReference type="Gene3D" id="3.30.428.10">
    <property type="entry name" value="HIT-like"/>
    <property type="match status" value="1"/>
</dbReference>
<evidence type="ECO:0000256" key="7">
    <source>
        <dbReference type="PROSITE-ProRule" id="PRU00464"/>
    </source>
</evidence>
<dbReference type="PROSITE" id="PS51084">
    <property type="entry name" value="HIT_2"/>
    <property type="match status" value="1"/>
</dbReference>
<dbReference type="OrthoDB" id="680339at2759"/>
<accession>A0A8S1IM98</accession>
<gene>
    <name evidence="9" type="ORF">OSTQU699_LOCUS1555</name>
</gene>
<dbReference type="SUPFAM" id="SSF54197">
    <property type="entry name" value="HIT-like"/>
    <property type="match status" value="1"/>
</dbReference>
<dbReference type="InterPro" id="IPR036265">
    <property type="entry name" value="HIT-like_sf"/>
</dbReference>
<evidence type="ECO:0000259" key="8">
    <source>
        <dbReference type="PROSITE" id="PS51084"/>
    </source>
</evidence>
<evidence type="ECO:0000256" key="5">
    <source>
        <dbReference type="PIRSR" id="PIRSR639383-2"/>
    </source>
</evidence>
<organism evidence="9 10">
    <name type="scientific">Ostreobium quekettii</name>
    <dbReference type="NCBI Taxonomy" id="121088"/>
    <lineage>
        <taxon>Eukaryota</taxon>
        <taxon>Viridiplantae</taxon>
        <taxon>Chlorophyta</taxon>
        <taxon>core chlorophytes</taxon>
        <taxon>Ulvophyceae</taxon>
        <taxon>TCBD clade</taxon>
        <taxon>Bryopsidales</taxon>
        <taxon>Ostreobineae</taxon>
        <taxon>Ostreobiaceae</taxon>
        <taxon>Ostreobium</taxon>
    </lineage>
</organism>
<dbReference type="Pfam" id="PF01230">
    <property type="entry name" value="HIT"/>
    <property type="match status" value="1"/>
</dbReference>
<evidence type="ECO:0000256" key="6">
    <source>
        <dbReference type="PIRSR" id="PIRSR639383-3"/>
    </source>
</evidence>